<gene>
    <name evidence="2" type="ORF">EEDITHA_LOCUS21003</name>
</gene>
<accession>A0AAU9VC91</accession>
<evidence type="ECO:0000256" key="1">
    <source>
        <dbReference type="SAM" id="MobiDB-lite"/>
    </source>
</evidence>
<dbReference type="EMBL" id="CAKOGL010000030">
    <property type="protein sequence ID" value="CAH2106926.1"/>
    <property type="molecule type" value="Genomic_DNA"/>
</dbReference>
<proteinExistence type="predicted"/>
<evidence type="ECO:0000313" key="3">
    <source>
        <dbReference type="Proteomes" id="UP001153954"/>
    </source>
</evidence>
<keyword evidence="3" id="KW-1185">Reference proteome</keyword>
<organism evidence="2 3">
    <name type="scientific">Euphydryas editha</name>
    <name type="common">Edith's checkerspot</name>
    <dbReference type="NCBI Taxonomy" id="104508"/>
    <lineage>
        <taxon>Eukaryota</taxon>
        <taxon>Metazoa</taxon>
        <taxon>Ecdysozoa</taxon>
        <taxon>Arthropoda</taxon>
        <taxon>Hexapoda</taxon>
        <taxon>Insecta</taxon>
        <taxon>Pterygota</taxon>
        <taxon>Neoptera</taxon>
        <taxon>Endopterygota</taxon>
        <taxon>Lepidoptera</taxon>
        <taxon>Glossata</taxon>
        <taxon>Ditrysia</taxon>
        <taxon>Papilionoidea</taxon>
        <taxon>Nymphalidae</taxon>
        <taxon>Nymphalinae</taxon>
        <taxon>Euphydryas</taxon>
    </lineage>
</organism>
<dbReference type="AlphaFoldDB" id="A0AAU9VC91"/>
<feature type="region of interest" description="Disordered" evidence="1">
    <location>
        <begin position="92"/>
        <end position="115"/>
    </location>
</feature>
<sequence length="180" mass="20928">MSDEVTLACAAYILIEILDDHKRPRRWPVDSWNVSAAKLFDGPAGFLKRRVDSESYELSQSKNSRLHKEHIAQKRDDIVSIQPHSAVFRIQSQKETDENVSAASGSTNSTPRKKKLERQLKFCESKIKKQDLKIKRLQSRNRRLKNRANKVEEILKRIEEKFGISEENLDCLRKINVVEK</sequence>
<protein>
    <submittedName>
        <fullName evidence="2">Uncharacterized protein</fullName>
    </submittedName>
</protein>
<feature type="compositionally biased region" description="Polar residues" evidence="1">
    <location>
        <begin position="99"/>
        <end position="110"/>
    </location>
</feature>
<name>A0AAU9VC91_EUPED</name>
<comment type="caution">
    <text evidence="2">The sequence shown here is derived from an EMBL/GenBank/DDBJ whole genome shotgun (WGS) entry which is preliminary data.</text>
</comment>
<reference evidence="2" key="1">
    <citation type="submission" date="2022-03" db="EMBL/GenBank/DDBJ databases">
        <authorList>
            <person name="Tunstrom K."/>
        </authorList>
    </citation>
    <scope>NUCLEOTIDE SEQUENCE</scope>
</reference>
<evidence type="ECO:0000313" key="2">
    <source>
        <dbReference type="EMBL" id="CAH2106926.1"/>
    </source>
</evidence>
<dbReference type="Proteomes" id="UP001153954">
    <property type="component" value="Unassembled WGS sequence"/>
</dbReference>